<accession>A0A0F9EFA1</accession>
<dbReference type="AlphaFoldDB" id="A0A0F9EFA1"/>
<organism evidence="1">
    <name type="scientific">marine sediment metagenome</name>
    <dbReference type="NCBI Taxonomy" id="412755"/>
    <lineage>
        <taxon>unclassified sequences</taxon>
        <taxon>metagenomes</taxon>
        <taxon>ecological metagenomes</taxon>
    </lineage>
</organism>
<dbReference type="Pfam" id="PF13692">
    <property type="entry name" value="Glyco_trans_1_4"/>
    <property type="match status" value="1"/>
</dbReference>
<dbReference type="CDD" id="cd03801">
    <property type="entry name" value="GT4_PimA-like"/>
    <property type="match status" value="1"/>
</dbReference>
<dbReference type="Gene3D" id="3.40.50.2000">
    <property type="entry name" value="Glycogen Phosphorylase B"/>
    <property type="match status" value="2"/>
</dbReference>
<dbReference type="SUPFAM" id="SSF53756">
    <property type="entry name" value="UDP-Glycosyltransferase/glycogen phosphorylase"/>
    <property type="match status" value="1"/>
</dbReference>
<name>A0A0F9EFA1_9ZZZZ</name>
<evidence type="ECO:0000313" key="1">
    <source>
        <dbReference type="EMBL" id="KKL72639.1"/>
    </source>
</evidence>
<dbReference type="EMBL" id="LAZR01025211">
    <property type="protein sequence ID" value="KKL72639.1"/>
    <property type="molecule type" value="Genomic_DNA"/>
</dbReference>
<sequence length="415" mass="45074">MSAARHIVIINDASVAQGGATMLAIQSAQLLRRRGLEVTFVCGDRGENESLIADGIRVIALGGERLETAPRSTVALSAMYNRRALAMMRGMIAEVDGPRTVYHVHGWAQILSPAVFDALAPVARRCFVHAHDYFLACPNGGYFDFQRSEGCPRQPLSPSCLVTACDRSSNLHKAWRLARTALLRRTFHRIEDWAAVLMINEEMREKLQRGGVAPHLLRELRNPARRLTPERVRVEQNGTFCFLGRPAKGKGLGLLLAAAREVGVQVKVIGDMSSRPDLLEAYPEVMNTGWIPQSELAPHLQDIRALVLPSRSPEPFGLVLAEAACAGLPLVVSDSALLSTGIEAQELGLSFKANSQSALAEALRKMADMPAAVIAKISRNGFLAQHSLACTHEAWIEQLVVNYDAAVSPTSAVPA</sequence>
<dbReference type="GO" id="GO:0016757">
    <property type="term" value="F:glycosyltransferase activity"/>
    <property type="evidence" value="ECO:0007669"/>
    <property type="project" value="InterPro"/>
</dbReference>
<dbReference type="PANTHER" id="PTHR45947">
    <property type="entry name" value="SULFOQUINOVOSYL TRANSFERASE SQD2"/>
    <property type="match status" value="1"/>
</dbReference>
<evidence type="ECO:0008006" key="2">
    <source>
        <dbReference type="Google" id="ProtNLM"/>
    </source>
</evidence>
<protein>
    <recommendedName>
        <fullName evidence="2">Glycosyltransferase subfamily 4-like N-terminal domain-containing protein</fullName>
    </recommendedName>
</protein>
<gene>
    <name evidence="1" type="ORF">LCGC14_2082920</name>
</gene>
<dbReference type="InterPro" id="IPR050194">
    <property type="entry name" value="Glycosyltransferase_grp1"/>
</dbReference>
<dbReference type="PANTHER" id="PTHR45947:SF3">
    <property type="entry name" value="SULFOQUINOVOSYL TRANSFERASE SQD2"/>
    <property type="match status" value="1"/>
</dbReference>
<comment type="caution">
    <text evidence="1">The sequence shown here is derived from an EMBL/GenBank/DDBJ whole genome shotgun (WGS) entry which is preliminary data.</text>
</comment>
<reference evidence="1" key="1">
    <citation type="journal article" date="2015" name="Nature">
        <title>Complex archaea that bridge the gap between prokaryotes and eukaryotes.</title>
        <authorList>
            <person name="Spang A."/>
            <person name="Saw J.H."/>
            <person name="Jorgensen S.L."/>
            <person name="Zaremba-Niedzwiedzka K."/>
            <person name="Martijn J."/>
            <person name="Lind A.E."/>
            <person name="van Eijk R."/>
            <person name="Schleper C."/>
            <person name="Guy L."/>
            <person name="Ettema T.J."/>
        </authorList>
    </citation>
    <scope>NUCLEOTIDE SEQUENCE</scope>
</reference>
<proteinExistence type="predicted"/>